<dbReference type="AlphaFoldDB" id="A0AAP0BAX1"/>
<evidence type="ECO:0000256" key="1">
    <source>
        <dbReference type="SAM" id="MobiDB-lite"/>
    </source>
</evidence>
<feature type="compositionally biased region" description="Low complexity" evidence="1">
    <location>
        <begin position="48"/>
        <end position="62"/>
    </location>
</feature>
<dbReference type="Proteomes" id="UP001418222">
    <property type="component" value="Unassembled WGS sequence"/>
</dbReference>
<dbReference type="EMBL" id="JBBWWQ010000012">
    <property type="protein sequence ID" value="KAK8934867.1"/>
    <property type="molecule type" value="Genomic_DNA"/>
</dbReference>
<gene>
    <name evidence="2" type="ORF">KSP39_PZI014236</name>
</gene>
<protein>
    <submittedName>
        <fullName evidence="2">Uncharacterized protein</fullName>
    </submittedName>
</protein>
<evidence type="ECO:0000313" key="2">
    <source>
        <dbReference type="EMBL" id="KAK8934867.1"/>
    </source>
</evidence>
<feature type="region of interest" description="Disordered" evidence="1">
    <location>
        <begin position="48"/>
        <end position="94"/>
    </location>
</feature>
<organism evidence="2 3">
    <name type="scientific">Platanthera zijinensis</name>
    <dbReference type="NCBI Taxonomy" id="2320716"/>
    <lineage>
        <taxon>Eukaryota</taxon>
        <taxon>Viridiplantae</taxon>
        <taxon>Streptophyta</taxon>
        <taxon>Embryophyta</taxon>
        <taxon>Tracheophyta</taxon>
        <taxon>Spermatophyta</taxon>
        <taxon>Magnoliopsida</taxon>
        <taxon>Liliopsida</taxon>
        <taxon>Asparagales</taxon>
        <taxon>Orchidaceae</taxon>
        <taxon>Orchidoideae</taxon>
        <taxon>Orchideae</taxon>
        <taxon>Orchidinae</taxon>
        <taxon>Platanthera</taxon>
    </lineage>
</organism>
<comment type="caution">
    <text evidence="2">The sequence shown here is derived from an EMBL/GenBank/DDBJ whole genome shotgun (WGS) entry which is preliminary data.</text>
</comment>
<proteinExistence type="predicted"/>
<keyword evidence="3" id="KW-1185">Reference proteome</keyword>
<accession>A0AAP0BAX1</accession>
<sequence>MVSTVTSARAPKSISRTSTSQYEVYMYTSIFARATPVLDALRIDSTPAATALPPTLGPSTTLDQLTGHREPPCPTRQYPASTVSRRGGASAARKPPRHVLLYSVSWLKQIQIYSLKMRKKSAKFSQMEA</sequence>
<reference evidence="2 3" key="1">
    <citation type="journal article" date="2022" name="Nat. Plants">
        <title>Genomes of leafy and leafless Platanthera orchids illuminate the evolution of mycoheterotrophy.</title>
        <authorList>
            <person name="Li M.H."/>
            <person name="Liu K.W."/>
            <person name="Li Z."/>
            <person name="Lu H.C."/>
            <person name="Ye Q.L."/>
            <person name="Zhang D."/>
            <person name="Wang J.Y."/>
            <person name="Li Y.F."/>
            <person name="Zhong Z.M."/>
            <person name="Liu X."/>
            <person name="Yu X."/>
            <person name="Liu D.K."/>
            <person name="Tu X.D."/>
            <person name="Liu B."/>
            <person name="Hao Y."/>
            <person name="Liao X.Y."/>
            <person name="Jiang Y.T."/>
            <person name="Sun W.H."/>
            <person name="Chen J."/>
            <person name="Chen Y.Q."/>
            <person name="Ai Y."/>
            <person name="Zhai J.W."/>
            <person name="Wu S.S."/>
            <person name="Zhou Z."/>
            <person name="Hsiao Y.Y."/>
            <person name="Wu W.L."/>
            <person name="Chen Y.Y."/>
            <person name="Lin Y.F."/>
            <person name="Hsu J.L."/>
            <person name="Li C.Y."/>
            <person name="Wang Z.W."/>
            <person name="Zhao X."/>
            <person name="Zhong W.Y."/>
            <person name="Ma X.K."/>
            <person name="Ma L."/>
            <person name="Huang J."/>
            <person name="Chen G.Z."/>
            <person name="Huang M.Z."/>
            <person name="Huang L."/>
            <person name="Peng D.H."/>
            <person name="Luo Y.B."/>
            <person name="Zou S.Q."/>
            <person name="Chen S.P."/>
            <person name="Lan S."/>
            <person name="Tsai W.C."/>
            <person name="Van de Peer Y."/>
            <person name="Liu Z.J."/>
        </authorList>
    </citation>
    <scope>NUCLEOTIDE SEQUENCE [LARGE SCALE GENOMIC DNA]</scope>
    <source>
        <strain evidence="2">Lor287</strain>
    </source>
</reference>
<evidence type="ECO:0000313" key="3">
    <source>
        <dbReference type="Proteomes" id="UP001418222"/>
    </source>
</evidence>
<name>A0AAP0BAX1_9ASPA</name>